<evidence type="ECO:0000313" key="3">
    <source>
        <dbReference type="Proteomes" id="UP001168620"/>
    </source>
</evidence>
<sequence>MHTSSTFQSEIDYRSTRIRRQTGAAGPAGRRRHRVPLVRRPAGGDEPQR</sequence>
<evidence type="ECO:0000256" key="1">
    <source>
        <dbReference type="SAM" id="MobiDB-lite"/>
    </source>
</evidence>
<dbReference type="EMBL" id="JAUHJQ010000003">
    <property type="protein sequence ID" value="MDN4173425.1"/>
    <property type="molecule type" value="Genomic_DNA"/>
</dbReference>
<dbReference type="RefSeq" id="WP_300952533.1">
    <property type="nucleotide sequence ID" value="NZ_JAUHJQ010000003.1"/>
</dbReference>
<accession>A0ABT8FFW4</accession>
<organism evidence="2 3">
    <name type="scientific">Nocardioides oceani</name>
    <dbReference type="NCBI Taxonomy" id="3058369"/>
    <lineage>
        <taxon>Bacteria</taxon>
        <taxon>Bacillati</taxon>
        <taxon>Actinomycetota</taxon>
        <taxon>Actinomycetes</taxon>
        <taxon>Propionibacteriales</taxon>
        <taxon>Nocardioidaceae</taxon>
        <taxon>Nocardioides</taxon>
    </lineage>
</organism>
<dbReference type="Proteomes" id="UP001168620">
    <property type="component" value="Unassembled WGS sequence"/>
</dbReference>
<evidence type="ECO:0000313" key="2">
    <source>
        <dbReference type="EMBL" id="MDN4173425.1"/>
    </source>
</evidence>
<keyword evidence="3" id="KW-1185">Reference proteome</keyword>
<gene>
    <name evidence="2" type="ORF">QWY28_10760</name>
</gene>
<proteinExistence type="predicted"/>
<feature type="region of interest" description="Disordered" evidence="1">
    <location>
        <begin position="1"/>
        <end position="49"/>
    </location>
</feature>
<protein>
    <submittedName>
        <fullName evidence="2">Uncharacterized protein</fullName>
    </submittedName>
</protein>
<name>A0ABT8FFW4_9ACTN</name>
<comment type="caution">
    <text evidence="2">The sequence shown here is derived from an EMBL/GenBank/DDBJ whole genome shotgun (WGS) entry which is preliminary data.</text>
</comment>
<reference evidence="2" key="1">
    <citation type="submission" date="2023-06" db="EMBL/GenBank/DDBJ databases">
        <title>Draft genome sequence of Nocardioides sp. SOB77.</title>
        <authorList>
            <person name="Zhang G."/>
        </authorList>
    </citation>
    <scope>NUCLEOTIDE SEQUENCE</scope>
    <source>
        <strain evidence="2">SOB77</strain>
    </source>
</reference>